<accession>A0A8S9LHG2</accession>
<sequence length="76" mass="8197">MGKRGAKPKNLNSNDEDQGSEVCTRSMTPNLNEPGEVSAKQNQFHSPATRDGTGLIPMMTESGLKFDVVKGIEGVY</sequence>
<evidence type="ECO:0000256" key="1">
    <source>
        <dbReference type="SAM" id="MobiDB-lite"/>
    </source>
</evidence>
<name>A0A8S9LHG2_BRACR</name>
<organism evidence="2">
    <name type="scientific">Brassica cretica</name>
    <name type="common">Mustard</name>
    <dbReference type="NCBI Taxonomy" id="69181"/>
    <lineage>
        <taxon>Eukaryota</taxon>
        <taxon>Viridiplantae</taxon>
        <taxon>Streptophyta</taxon>
        <taxon>Embryophyta</taxon>
        <taxon>Tracheophyta</taxon>
        <taxon>Spermatophyta</taxon>
        <taxon>Magnoliopsida</taxon>
        <taxon>eudicotyledons</taxon>
        <taxon>Gunneridae</taxon>
        <taxon>Pentapetalae</taxon>
        <taxon>rosids</taxon>
        <taxon>malvids</taxon>
        <taxon>Brassicales</taxon>
        <taxon>Brassicaceae</taxon>
        <taxon>Brassiceae</taxon>
        <taxon>Brassica</taxon>
    </lineage>
</organism>
<proteinExistence type="predicted"/>
<reference evidence="2" key="1">
    <citation type="submission" date="2019-12" db="EMBL/GenBank/DDBJ databases">
        <title>Genome sequencing and annotation of Brassica cretica.</title>
        <authorList>
            <person name="Studholme D.J."/>
            <person name="Sarris P.F."/>
        </authorList>
    </citation>
    <scope>NUCLEOTIDE SEQUENCE</scope>
    <source>
        <strain evidence="2">PFS-102/07</strain>
        <tissue evidence="2">Leaf</tissue>
    </source>
</reference>
<feature type="compositionally biased region" description="Polar residues" evidence="1">
    <location>
        <begin position="21"/>
        <end position="31"/>
    </location>
</feature>
<feature type="region of interest" description="Disordered" evidence="1">
    <location>
        <begin position="1"/>
        <end position="55"/>
    </location>
</feature>
<comment type="caution">
    <text evidence="2">The sequence shown here is derived from an EMBL/GenBank/DDBJ whole genome shotgun (WGS) entry which is preliminary data.</text>
</comment>
<evidence type="ECO:0000313" key="2">
    <source>
        <dbReference type="EMBL" id="KAF2604823.1"/>
    </source>
</evidence>
<gene>
    <name evidence="2" type="ORF">F2Q70_00026854</name>
</gene>
<dbReference type="EMBL" id="QGKY02000094">
    <property type="protein sequence ID" value="KAF2604823.1"/>
    <property type="molecule type" value="Genomic_DNA"/>
</dbReference>
<protein>
    <submittedName>
        <fullName evidence="2">Uncharacterized protein</fullName>
    </submittedName>
</protein>
<dbReference type="AlphaFoldDB" id="A0A8S9LHG2"/>